<gene>
    <name evidence="1" type="ORF">RINTHH_20400</name>
</gene>
<name>M1X397_9NOST</name>
<dbReference type="RefSeq" id="WP_008235640.1">
    <property type="nucleotide sequence ID" value="NZ_CAIY01000082.1"/>
</dbReference>
<protein>
    <submittedName>
        <fullName evidence="1">Sporulation protein SpoIID-like</fullName>
    </submittedName>
</protein>
<comment type="caution">
    <text evidence="1">The sequence shown here is derived from an EMBL/GenBank/DDBJ whole genome shotgun (WGS) entry which is preliminary data.</text>
</comment>
<reference evidence="2" key="2">
    <citation type="submission" date="2016-01" db="EMBL/GenBank/DDBJ databases">
        <title>Diatom-associated endosymboitic cyanobacterium lacks core nitrogen metabolism enzymes.</title>
        <authorList>
            <person name="Hilton J.A."/>
            <person name="Foster R.A."/>
            <person name="Tripp H.J."/>
            <person name="Carter B.J."/>
            <person name="Zehr J.P."/>
            <person name="Villareal T.A."/>
        </authorList>
    </citation>
    <scope>NUCLEOTIDE SEQUENCE [LARGE SCALE GENOMIC DNA]</scope>
    <source>
        <strain evidence="2">HH01</strain>
    </source>
</reference>
<sequence>MQLLEMLGERLKGKEYYAKSLSGIILLNKWRSNLFWIEPTNKGFIYINGRWYQGRMLIVLEEKGLTAIN</sequence>
<dbReference type="Proteomes" id="UP000053051">
    <property type="component" value="Unassembled WGS sequence"/>
</dbReference>
<evidence type="ECO:0000313" key="1">
    <source>
        <dbReference type="EMBL" id="CCH68195.1"/>
    </source>
</evidence>
<dbReference type="EMBL" id="CAIY01000082">
    <property type="protein sequence ID" value="CCH68195.1"/>
    <property type="molecule type" value="Genomic_DNA"/>
</dbReference>
<dbReference type="STRING" id="1165094.RINTHH_20400"/>
<dbReference type="AlphaFoldDB" id="M1X397"/>
<reference evidence="1 2" key="1">
    <citation type="submission" date="2012-05" db="EMBL/GenBank/DDBJ databases">
        <authorList>
            <person name="Hilton J."/>
        </authorList>
    </citation>
    <scope>NUCLEOTIDE SEQUENCE [LARGE SCALE GENOMIC DNA]</scope>
    <source>
        <strain evidence="1 2">HH01</strain>
    </source>
</reference>
<evidence type="ECO:0000313" key="2">
    <source>
        <dbReference type="Proteomes" id="UP000053051"/>
    </source>
</evidence>
<accession>M1X397</accession>
<keyword evidence="2" id="KW-1185">Reference proteome</keyword>
<organism evidence="1 2">
    <name type="scientific">Richelia intracellularis HH01</name>
    <dbReference type="NCBI Taxonomy" id="1165094"/>
    <lineage>
        <taxon>Bacteria</taxon>
        <taxon>Bacillati</taxon>
        <taxon>Cyanobacteriota</taxon>
        <taxon>Cyanophyceae</taxon>
        <taxon>Nostocales</taxon>
        <taxon>Nostocaceae</taxon>
        <taxon>Richelia</taxon>
    </lineage>
</organism>
<proteinExistence type="predicted"/>